<dbReference type="OrthoDB" id="411251at2759"/>
<dbReference type="Proteomes" id="UP000193498">
    <property type="component" value="Unassembled WGS sequence"/>
</dbReference>
<dbReference type="EMBL" id="MCFE01000178">
    <property type="protein sequence ID" value="ORX95364.1"/>
    <property type="molecule type" value="Genomic_DNA"/>
</dbReference>
<evidence type="ECO:0000313" key="3">
    <source>
        <dbReference type="Proteomes" id="UP000193498"/>
    </source>
</evidence>
<proteinExistence type="predicted"/>
<accession>A0A1Y1YCM1</accession>
<organism evidence="2 3">
    <name type="scientific">Basidiobolus meristosporus CBS 931.73</name>
    <dbReference type="NCBI Taxonomy" id="1314790"/>
    <lineage>
        <taxon>Eukaryota</taxon>
        <taxon>Fungi</taxon>
        <taxon>Fungi incertae sedis</taxon>
        <taxon>Zoopagomycota</taxon>
        <taxon>Entomophthoromycotina</taxon>
        <taxon>Basidiobolomycetes</taxon>
        <taxon>Basidiobolales</taxon>
        <taxon>Basidiobolaceae</taxon>
        <taxon>Basidiobolus</taxon>
    </lineage>
</organism>
<sequence length="196" mass="22176">MFILAHRLAHKEKLPDCVQLAPHRIPKSGRPSRGGTALEFIHPLAHPTEYALKTKPEPRIGLVLNRFSYFCYVQYCSDLVGYMFGISQRDILGNSFYNYVHEEDTEKLEEEITKIKVNNGFCVVSFTFVSAYGNVLVQGCFSATMDGIVGVLRPGNTEFVAHPCKYNACSNQLDEKEEEGAEERFIQMATEVKKEN</sequence>
<evidence type="ECO:0000259" key="1">
    <source>
        <dbReference type="PROSITE" id="PS50112"/>
    </source>
</evidence>
<dbReference type="InterPro" id="IPR035965">
    <property type="entry name" value="PAS-like_dom_sf"/>
</dbReference>
<protein>
    <recommendedName>
        <fullName evidence="1">PAS domain-containing protein</fullName>
    </recommendedName>
</protein>
<dbReference type="AlphaFoldDB" id="A0A1Y1YCM1"/>
<dbReference type="InParanoid" id="A0A1Y1YCM1"/>
<feature type="domain" description="PAS" evidence="1">
    <location>
        <begin position="73"/>
        <end position="119"/>
    </location>
</feature>
<dbReference type="InterPro" id="IPR000014">
    <property type="entry name" value="PAS"/>
</dbReference>
<keyword evidence="3" id="KW-1185">Reference proteome</keyword>
<comment type="caution">
    <text evidence="2">The sequence shown here is derived from an EMBL/GenBank/DDBJ whole genome shotgun (WGS) entry which is preliminary data.</text>
</comment>
<evidence type="ECO:0000313" key="2">
    <source>
        <dbReference type="EMBL" id="ORX95364.1"/>
    </source>
</evidence>
<gene>
    <name evidence="2" type="ORF">K493DRAFT_407634</name>
</gene>
<reference evidence="2 3" key="1">
    <citation type="submission" date="2016-07" db="EMBL/GenBank/DDBJ databases">
        <title>Pervasive Adenine N6-methylation of Active Genes in Fungi.</title>
        <authorList>
            <consortium name="DOE Joint Genome Institute"/>
            <person name="Mondo S.J."/>
            <person name="Dannebaum R.O."/>
            <person name="Kuo R.C."/>
            <person name="Labutti K."/>
            <person name="Haridas S."/>
            <person name="Kuo A."/>
            <person name="Salamov A."/>
            <person name="Ahrendt S.R."/>
            <person name="Lipzen A."/>
            <person name="Sullivan W."/>
            <person name="Andreopoulos W.B."/>
            <person name="Clum A."/>
            <person name="Lindquist E."/>
            <person name="Daum C."/>
            <person name="Ramamoorthy G.K."/>
            <person name="Gryganskyi A."/>
            <person name="Culley D."/>
            <person name="Magnuson J.K."/>
            <person name="James T.Y."/>
            <person name="O'Malley M.A."/>
            <person name="Stajich J.E."/>
            <person name="Spatafora J.W."/>
            <person name="Visel A."/>
            <person name="Grigoriev I.V."/>
        </authorList>
    </citation>
    <scope>NUCLEOTIDE SEQUENCE [LARGE SCALE GENOMIC DNA]</scope>
    <source>
        <strain evidence="2 3">CBS 931.73</strain>
    </source>
</reference>
<dbReference type="SUPFAM" id="SSF55785">
    <property type="entry name" value="PYP-like sensor domain (PAS domain)"/>
    <property type="match status" value="1"/>
</dbReference>
<name>A0A1Y1YCM1_9FUNG</name>
<dbReference type="PROSITE" id="PS50112">
    <property type="entry name" value="PAS"/>
    <property type="match status" value="1"/>
</dbReference>
<dbReference type="Gene3D" id="3.30.450.20">
    <property type="entry name" value="PAS domain"/>
    <property type="match status" value="1"/>
</dbReference>